<dbReference type="PANTHER" id="PTHR45266:SF3">
    <property type="entry name" value="OXALOACETATE DECARBOXYLASE ALPHA CHAIN"/>
    <property type="match status" value="1"/>
</dbReference>
<dbReference type="UniPathway" id="UPA00094"/>
<evidence type="ECO:0000256" key="6">
    <source>
        <dbReference type="ARBA" id="ARBA00023160"/>
    </source>
</evidence>
<evidence type="ECO:0000256" key="1">
    <source>
        <dbReference type="ARBA" id="ARBA00005194"/>
    </source>
</evidence>
<dbReference type="GO" id="GO:0003989">
    <property type="term" value="F:acetyl-CoA carboxylase activity"/>
    <property type="evidence" value="ECO:0007669"/>
    <property type="project" value="InterPro"/>
</dbReference>
<keyword evidence="7 8" id="KW-0092">Biotin</keyword>
<dbReference type="InterPro" id="IPR001249">
    <property type="entry name" value="AcCoA_biotinCC"/>
</dbReference>
<evidence type="ECO:0000256" key="7">
    <source>
        <dbReference type="ARBA" id="ARBA00023267"/>
    </source>
</evidence>
<dbReference type="InterPro" id="IPR050709">
    <property type="entry name" value="Biotin_Carboxyl_Carrier/Decarb"/>
</dbReference>
<reference evidence="11" key="1">
    <citation type="submission" date="2017-04" db="EMBL/GenBank/DDBJ databases">
        <title>Function of individual gut microbiota members based on whole genome sequencing of pure cultures obtained from chicken caecum.</title>
        <authorList>
            <person name="Medvecky M."/>
            <person name="Cejkova D."/>
            <person name="Polansky O."/>
            <person name="Karasova D."/>
            <person name="Kubasova T."/>
            <person name="Cizek A."/>
            <person name="Rychlik I."/>
        </authorList>
    </citation>
    <scope>NUCLEOTIDE SEQUENCE [LARGE SCALE GENOMIC DNA]</scope>
    <source>
        <strain evidence="11">An149</strain>
    </source>
</reference>
<dbReference type="PROSITE" id="PS50968">
    <property type="entry name" value="BIOTINYL_LIPOYL"/>
    <property type="match status" value="1"/>
</dbReference>
<dbReference type="PRINTS" id="PR01071">
    <property type="entry name" value="ACOABIOTINCC"/>
</dbReference>
<organism evidence="10 11">
    <name type="scientific">Thomasclavelia spiroformis</name>
    <dbReference type="NCBI Taxonomy" id="29348"/>
    <lineage>
        <taxon>Bacteria</taxon>
        <taxon>Bacillati</taxon>
        <taxon>Bacillota</taxon>
        <taxon>Erysipelotrichia</taxon>
        <taxon>Erysipelotrichales</taxon>
        <taxon>Coprobacillaceae</taxon>
        <taxon>Thomasclavelia</taxon>
    </lineage>
</organism>
<dbReference type="CDD" id="cd06850">
    <property type="entry name" value="biotinyl_domain"/>
    <property type="match status" value="1"/>
</dbReference>
<evidence type="ECO:0000259" key="9">
    <source>
        <dbReference type="PROSITE" id="PS50968"/>
    </source>
</evidence>
<dbReference type="InterPro" id="IPR001882">
    <property type="entry name" value="Biotin_BS"/>
</dbReference>
<dbReference type="AlphaFoldDB" id="A0A1Y4QE99"/>
<dbReference type="FunFam" id="2.40.50.100:FF:000003">
    <property type="entry name" value="Acetyl-CoA carboxylase biotin carboxyl carrier protein"/>
    <property type="match status" value="1"/>
</dbReference>
<evidence type="ECO:0000256" key="3">
    <source>
        <dbReference type="ARBA" id="ARBA00022516"/>
    </source>
</evidence>
<evidence type="ECO:0000256" key="4">
    <source>
        <dbReference type="ARBA" id="ARBA00022832"/>
    </source>
</evidence>
<feature type="domain" description="Lipoyl-binding" evidence="9">
    <location>
        <begin position="76"/>
        <end position="152"/>
    </location>
</feature>
<comment type="pathway">
    <text evidence="1 8">Lipid metabolism; fatty acid biosynthesis.</text>
</comment>
<keyword evidence="6 8" id="KW-0275">Fatty acid biosynthesis</keyword>
<dbReference type="Pfam" id="PF00364">
    <property type="entry name" value="Biotin_lipoyl"/>
    <property type="match status" value="1"/>
</dbReference>
<dbReference type="InterPro" id="IPR011053">
    <property type="entry name" value="Single_hybrid_motif"/>
</dbReference>
<keyword evidence="3 8" id="KW-0444">Lipid biosynthesis</keyword>
<protein>
    <recommendedName>
        <fullName evidence="2 8">Biotin carboxyl carrier protein of acetyl-CoA carboxylase</fullName>
    </recommendedName>
</protein>
<accession>A0A1Y4QE99</accession>
<dbReference type="Proteomes" id="UP000196258">
    <property type="component" value="Unassembled WGS sequence"/>
</dbReference>
<evidence type="ECO:0000256" key="5">
    <source>
        <dbReference type="ARBA" id="ARBA00023098"/>
    </source>
</evidence>
<dbReference type="SUPFAM" id="SSF51230">
    <property type="entry name" value="Single hybrid motif"/>
    <property type="match status" value="1"/>
</dbReference>
<dbReference type="PANTHER" id="PTHR45266">
    <property type="entry name" value="OXALOACETATE DECARBOXYLASE ALPHA CHAIN"/>
    <property type="match status" value="1"/>
</dbReference>
<dbReference type="GO" id="GO:0006633">
    <property type="term" value="P:fatty acid biosynthetic process"/>
    <property type="evidence" value="ECO:0007669"/>
    <property type="project" value="UniProtKB-UniPathway"/>
</dbReference>
<comment type="caution">
    <text evidence="10">The sequence shown here is derived from an EMBL/GenBank/DDBJ whole genome shotgun (WGS) entry which is preliminary data.</text>
</comment>
<keyword evidence="4 8" id="KW-0276">Fatty acid metabolism</keyword>
<dbReference type="PROSITE" id="PS00188">
    <property type="entry name" value="BIOTIN"/>
    <property type="match status" value="1"/>
</dbReference>
<dbReference type="InterPro" id="IPR000089">
    <property type="entry name" value="Biotin_lipoyl"/>
</dbReference>
<evidence type="ECO:0000256" key="2">
    <source>
        <dbReference type="ARBA" id="ARBA00017562"/>
    </source>
</evidence>
<name>A0A1Y4QE99_9FIRM</name>
<dbReference type="Gene3D" id="2.40.50.100">
    <property type="match status" value="1"/>
</dbReference>
<comment type="function">
    <text evidence="8">This protein is a component of the acetyl coenzyme A carboxylase complex; first, biotin carboxylase catalyzes the carboxylation of the carrier protein and then the transcarboxylase transfers the carboxyl group to form malonyl-CoA.</text>
</comment>
<gene>
    <name evidence="10" type="ORF">B5E91_01020</name>
</gene>
<evidence type="ECO:0000256" key="8">
    <source>
        <dbReference type="RuleBase" id="RU364072"/>
    </source>
</evidence>
<keyword evidence="5 8" id="KW-0443">Lipid metabolism</keyword>
<dbReference type="RefSeq" id="WP_087253981.1">
    <property type="nucleotide sequence ID" value="NZ_CALURN010000010.1"/>
</dbReference>
<dbReference type="EMBL" id="NFLB01000001">
    <property type="protein sequence ID" value="OUQ06536.1"/>
    <property type="molecule type" value="Genomic_DNA"/>
</dbReference>
<dbReference type="GO" id="GO:0009317">
    <property type="term" value="C:acetyl-CoA carboxylase complex"/>
    <property type="evidence" value="ECO:0007669"/>
    <property type="project" value="InterPro"/>
</dbReference>
<proteinExistence type="predicted"/>
<evidence type="ECO:0000313" key="11">
    <source>
        <dbReference type="Proteomes" id="UP000196258"/>
    </source>
</evidence>
<sequence length="153" mass="16380">MKIDLVKQLISEFENSEVFKMKVEMEDVKLELEKAPVAPVNVVSAPVATPVVQAPVNQVAPVEAKVEAKEEPVVSGTPVKSPIVGVFYAASSPTAKPYVEVGSKVKAGQVLCIVEAMKVMNEIKAPIDGTVTAIMANTEDLVEYDQVLMIIEG</sequence>
<dbReference type="NCBIfam" id="TIGR00531">
    <property type="entry name" value="BCCP"/>
    <property type="match status" value="1"/>
</dbReference>
<evidence type="ECO:0000313" key="10">
    <source>
        <dbReference type="EMBL" id="OUQ06536.1"/>
    </source>
</evidence>